<evidence type="ECO:0000313" key="2">
    <source>
        <dbReference type="Ensembl" id="ENSNBRP00000001547.1"/>
    </source>
</evidence>
<dbReference type="AlphaFoldDB" id="A0A3Q4GF14"/>
<dbReference type="PANTHER" id="PTHR10361:SF40">
    <property type="entry name" value="HEPATIC SODIUM_BILE ACID COTRANSPORTER"/>
    <property type="match status" value="1"/>
</dbReference>
<keyword evidence="1" id="KW-0812">Transmembrane</keyword>
<dbReference type="Ensembl" id="ENSNBRT00000001613.1">
    <property type="protein sequence ID" value="ENSNBRP00000001547.1"/>
    <property type="gene ID" value="ENSNBRG00000001261.1"/>
</dbReference>
<reference evidence="2" key="1">
    <citation type="submission" date="2025-08" db="UniProtKB">
        <authorList>
            <consortium name="Ensembl"/>
        </authorList>
    </citation>
    <scope>IDENTIFICATION</scope>
</reference>
<dbReference type="GO" id="GO:0008508">
    <property type="term" value="F:bile acid:sodium symporter activity"/>
    <property type="evidence" value="ECO:0007669"/>
    <property type="project" value="TreeGrafter"/>
</dbReference>
<feature type="transmembrane region" description="Helical" evidence="1">
    <location>
        <begin position="142"/>
        <end position="164"/>
    </location>
</feature>
<dbReference type="GeneTree" id="ENSGT00940000179909"/>
<keyword evidence="1" id="KW-1133">Transmembrane helix</keyword>
<dbReference type="InterPro" id="IPR038770">
    <property type="entry name" value="Na+/solute_symporter_sf"/>
</dbReference>
<keyword evidence="1" id="KW-0472">Membrane</keyword>
<evidence type="ECO:0000256" key="1">
    <source>
        <dbReference type="SAM" id="Phobius"/>
    </source>
</evidence>
<reference evidence="2" key="2">
    <citation type="submission" date="2025-09" db="UniProtKB">
        <authorList>
            <consortium name="Ensembl"/>
        </authorList>
    </citation>
    <scope>IDENTIFICATION</scope>
</reference>
<accession>A0A3Q4GF14</accession>
<protein>
    <submittedName>
        <fullName evidence="2">Uncharacterized protein</fullName>
    </submittedName>
</protein>
<keyword evidence="3" id="KW-1185">Reference proteome</keyword>
<proteinExistence type="predicted"/>
<sequence>VELLNVIFFHTGICITIRHSYWYLQHPVFQFSDITAVVNLVCGCCPGGTRSNTLTLGLQVDMNLRCIHEVMQLIECVMSYLPSLTSTSPGRWPPLPEPGSAEGFFLLKGSFSFPFFLRVIFILTCIENGDIAMAVLSPSLLAIGAPMPFMGFSFGYLFSGIFRLSHAERRTVSMETGCENILRGSTILKIAFPQEVIDSLHGVSAVGGDGAHHDNRFQSLHVDKGLLRLLTV</sequence>
<dbReference type="Gene3D" id="1.20.1530.20">
    <property type="match status" value="1"/>
</dbReference>
<evidence type="ECO:0000313" key="3">
    <source>
        <dbReference type="Proteomes" id="UP000261580"/>
    </source>
</evidence>
<organism evidence="2 3">
    <name type="scientific">Neolamprologus brichardi</name>
    <name type="common">Fairy cichlid</name>
    <name type="synonym">Lamprologus brichardi</name>
    <dbReference type="NCBI Taxonomy" id="32507"/>
    <lineage>
        <taxon>Eukaryota</taxon>
        <taxon>Metazoa</taxon>
        <taxon>Chordata</taxon>
        <taxon>Craniata</taxon>
        <taxon>Vertebrata</taxon>
        <taxon>Euteleostomi</taxon>
        <taxon>Actinopterygii</taxon>
        <taxon>Neopterygii</taxon>
        <taxon>Teleostei</taxon>
        <taxon>Neoteleostei</taxon>
        <taxon>Acanthomorphata</taxon>
        <taxon>Ovalentaria</taxon>
        <taxon>Cichlomorphae</taxon>
        <taxon>Cichliformes</taxon>
        <taxon>Cichlidae</taxon>
        <taxon>African cichlids</taxon>
        <taxon>Pseudocrenilabrinae</taxon>
        <taxon>Lamprologini</taxon>
        <taxon>Neolamprologus</taxon>
    </lineage>
</organism>
<name>A0A3Q4GF14_NEOBR</name>
<dbReference type="InterPro" id="IPR004710">
    <property type="entry name" value="Bilac:Na_transpt"/>
</dbReference>
<dbReference type="PANTHER" id="PTHR10361">
    <property type="entry name" value="SODIUM-BILE ACID COTRANSPORTER"/>
    <property type="match status" value="1"/>
</dbReference>
<dbReference type="Bgee" id="ENSNBRG00000001261">
    <property type="expression patterns" value="Expressed in testis"/>
</dbReference>
<dbReference type="STRING" id="32507.ENSNBRP00000001547"/>
<dbReference type="Proteomes" id="UP000261580">
    <property type="component" value="Unassembled WGS sequence"/>
</dbReference>